<accession>A0ABY5AVK7</accession>
<proteinExistence type="predicted"/>
<dbReference type="Proteomes" id="UP001056708">
    <property type="component" value="Plasmid unnamed"/>
</dbReference>
<organism evidence="2 3">
    <name type="scientific">Phormidium yuhuli AB48</name>
    <dbReference type="NCBI Taxonomy" id="2940671"/>
    <lineage>
        <taxon>Bacteria</taxon>
        <taxon>Bacillati</taxon>
        <taxon>Cyanobacteriota</taxon>
        <taxon>Cyanophyceae</taxon>
        <taxon>Oscillatoriophycideae</taxon>
        <taxon>Oscillatoriales</taxon>
        <taxon>Oscillatoriaceae</taxon>
        <taxon>Phormidium</taxon>
        <taxon>Phormidium yuhuli</taxon>
    </lineage>
</organism>
<sequence>MANTRANNSNTPSSIVFPSRAKRDEGRLRDCFRIMAWKQFKQEYRGDLTGLNLYAVFEEDWKKHEIQGWDYQKMSQFADELGYSAAELLKARNRYYELRDQARAAAEAKQQPMQQPMYQQPMYQQPYYAQPIPQQPQQFVTDEPNPEESPF</sequence>
<geneLocation type="plasmid" evidence="2 3">
    <name>unnamed</name>
</geneLocation>
<evidence type="ECO:0000313" key="2">
    <source>
        <dbReference type="EMBL" id="USR93274.1"/>
    </source>
</evidence>
<evidence type="ECO:0000256" key="1">
    <source>
        <dbReference type="SAM" id="MobiDB-lite"/>
    </source>
</evidence>
<reference evidence="2" key="1">
    <citation type="submission" date="2022-06" db="EMBL/GenBank/DDBJ databases">
        <title>Genome sequence of Phormidium yuhuli AB48 isolated from an industrial photobioreactor environment.</title>
        <authorList>
            <person name="Qiu Y."/>
            <person name="Noonan A.J.C."/>
            <person name="Dofher K."/>
            <person name="Koch M."/>
            <person name="Kieft B."/>
            <person name="Lin X."/>
            <person name="Ziels R.M."/>
            <person name="Hallam S.J."/>
        </authorList>
    </citation>
    <scope>NUCLEOTIDE SEQUENCE</scope>
    <source>
        <strain evidence="2">AB48</strain>
        <plasmid evidence="2">unnamed</plasmid>
    </source>
</reference>
<gene>
    <name evidence="2" type="ORF">NEA10_20740</name>
</gene>
<protein>
    <submittedName>
        <fullName evidence="2">Uncharacterized protein</fullName>
    </submittedName>
</protein>
<feature type="region of interest" description="Disordered" evidence="1">
    <location>
        <begin position="105"/>
        <end position="127"/>
    </location>
</feature>
<name>A0ABY5AVK7_9CYAN</name>
<keyword evidence="3" id="KW-1185">Reference proteome</keyword>
<evidence type="ECO:0000313" key="3">
    <source>
        <dbReference type="Proteomes" id="UP001056708"/>
    </source>
</evidence>
<keyword evidence="2" id="KW-0614">Plasmid</keyword>
<dbReference type="RefSeq" id="WP_252665455.1">
    <property type="nucleotide sequence ID" value="NZ_CP098612.1"/>
</dbReference>
<dbReference type="EMBL" id="CP098612">
    <property type="protein sequence ID" value="USR93274.1"/>
    <property type="molecule type" value="Genomic_DNA"/>
</dbReference>
<feature type="compositionally biased region" description="Low complexity" evidence="1">
    <location>
        <begin position="110"/>
        <end position="127"/>
    </location>
</feature>